<gene>
    <name evidence="1" type="ORF">NX722_13475</name>
</gene>
<accession>A0ABT3MX32</accession>
<keyword evidence="2" id="KW-1185">Reference proteome</keyword>
<proteinExistence type="predicted"/>
<evidence type="ECO:0000313" key="2">
    <source>
        <dbReference type="Proteomes" id="UP001209854"/>
    </source>
</evidence>
<dbReference type="EMBL" id="JAPFCC010000001">
    <property type="protein sequence ID" value="MCW7553618.1"/>
    <property type="molecule type" value="Genomic_DNA"/>
</dbReference>
<comment type="caution">
    <text evidence="1">The sequence shown here is derived from an EMBL/GenBank/DDBJ whole genome shotgun (WGS) entry which is preliminary data.</text>
</comment>
<dbReference type="Proteomes" id="UP001209854">
    <property type="component" value="Unassembled WGS sequence"/>
</dbReference>
<name>A0ABT3MX32_9GAMM</name>
<evidence type="ECO:0000313" key="1">
    <source>
        <dbReference type="EMBL" id="MCW7553618.1"/>
    </source>
</evidence>
<protein>
    <submittedName>
        <fullName evidence="1">Uncharacterized protein</fullName>
    </submittedName>
</protein>
<reference evidence="1 2" key="1">
    <citation type="submission" date="2022-10" db="EMBL/GenBank/DDBJ databases">
        <title>High-quality genome sequences of two octocoral-associated bacteria, Endozoicomonas euniceicola EF212 and Endozoicomonas gorgoniicola PS125.</title>
        <authorList>
            <person name="Chiou Y.-J."/>
            <person name="Chen Y.-H."/>
        </authorList>
    </citation>
    <scope>NUCLEOTIDE SEQUENCE [LARGE SCALE GENOMIC DNA]</scope>
    <source>
        <strain evidence="1 2">PS125</strain>
    </source>
</reference>
<dbReference type="RefSeq" id="WP_262568436.1">
    <property type="nucleotide sequence ID" value="NZ_JAPFCC010000001.1"/>
</dbReference>
<organism evidence="1 2">
    <name type="scientific">Endozoicomonas gorgoniicola</name>
    <dbReference type="NCBI Taxonomy" id="1234144"/>
    <lineage>
        <taxon>Bacteria</taxon>
        <taxon>Pseudomonadati</taxon>
        <taxon>Pseudomonadota</taxon>
        <taxon>Gammaproteobacteria</taxon>
        <taxon>Oceanospirillales</taxon>
        <taxon>Endozoicomonadaceae</taxon>
        <taxon>Endozoicomonas</taxon>
    </lineage>
</organism>
<sequence length="138" mass="15725">MNTKELAQQLNGTEYPLRPSAELKEQAKVAGLVIVYGASDDLMDFDGAIYDELGCYEGGIAFVDEKGLLPERKNIEDDEELKEFFSRQPKAKSIEAVFDEDDYTWLYKTDIPHETFEIVSDGEKYCKGMVFSLADIYR</sequence>